<evidence type="ECO:0000259" key="6">
    <source>
        <dbReference type="Pfam" id="PF04085"/>
    </source>
</evidence>
<keyword evidence="5" id="KW-0472">Membrane</keyword>
<sequence>MRRICYDLFLMNNKKLYVYILLILTIVFYIFNFDRTISSKLSLLTISIKNIYLSNYTYLFNAISKHMSQADQISLLKNKLFNYEQYKILYLTNKNKENNANTIKMAHIISYANLNNFSKVILSSKSNINKISALITANGYSAGIVVNEGYKNIGYLNHHPKSNYAVYIGNKHVPGITHGINNNEYIMIKFIPLWQNVAIGDEVITSGMDNIFPEGIKVGKIISINKLSAIAEAFVKPYANVYNQTYFYIYSKDNNTITNN</sequence>
<evidence type="ECO:0000256" key="1">
    <source>
        <dbReference type="ARBA" id="ARBA00009369"/>
    </source>
</evidence>
<gene>
    <name evidence="7" type="ORF">MNB_ARC-1_350</name>
</gene>
<dbReference type="GO" id="GO:0005886">
    <property type="term" value="C:plasma membrane"/>
    <property type="evidence" value="ECO:0007669"/>
    <property type="project" value="TreeGrafter"/>
</dbReference>
<proteinExistence type="inferred from homology"/>
<dbReference type="Gene3D" id="2.40.10.340">
    <property type="entry name" value="Rod shape-determining protein MreC, domain 1"/>
    <property type="match status" value="1"/>
</dbReference>
<keyword evidence="5" id="KW-0812">Transmembrane</keyword>
<evidence type="ECO:0000313" key="7">
    <source>
        <dbReference type="EMBL" id="VAY87422.1"/>
    </source>
</evidence>
<dbReference type="PANTHER" id="PTHR34138:SF1">
    <property type="entry name" value="CELL SHAPE-DETERMINING PROTEIN MREC"/>
    <property type="match status" value="1"/>
</dbReference>
<feature type="transmembrane region" description="Helical" evidence="5">
    <location>
        <begin position="16"/>
        <end position="33"/>
    </location>
</feature>
<reference evidence="7" key="1">
    <citation type="submission" date="2018-10" db="EMBL/GenBank/DDBJ databases">
        <authorList>
            <person name="Aoki K."/>
        </authorList>
    </citation>
    <scope>NUCLEOTIDE SEQUENCE</scope>
</reference>
<dbReference type="GO" id="GO:0008360">
    <property type="term" value="P:regulation of cell shape"/>
    <property type="evidence" value="ECO:0007669"/>
    <property type="project" value="UniProtKB-KW"/>
</dbReference>
<dbReference type="Gene3D" id="2.40.10.350">
    <property type="entry name" value="Rod shape-determining protein MreC, domain 2"/>
    <property type="match status" value="1"/>
</dbReference>
<name>A0A3B1E6A2_9ZZZZ</name>
<evidence type="ECO:0000256" key="5">
    <source>
        <dbReference type="SAM" id="Phobius"/>
    </source>
</evidence>
<accession>A0A3B1E6A2</accession>
<dbReference type="PANTHER" id="PTHR34138">
    <property type="entry name" value="CELL SHAPE-DETERMINING PROTEIN MREC"/>
    <property type="match status" value="1"/>
</dbReference>
<evidence type="ECO:0000256" key="4">
    <source>
        <dbReference type="ARBA" id="ARBA00032089"/>
    </source>
</evidence>
<feature type="domain" description="Rod shape-determining protein MreC beta-barrel core" evidence="6">
    <location>
        <begin position="123"/>
        <end position="250"/>
    </location>
</feature>
<dbReference type="InterPro" id="IPR007221">
    <property type="entry name" value="MreC"/>
</dbReference>
<dbReference type="InterPro" id="IPR042177">
    <property type="entry name" value="Cell/Rod_1"/>
</dbReference>
<evidence type="ECO:0000256" key="2">
    <source>
        <dbReference type="ARBA" id="ARBA00013855"/>
    </source>
</evidence>
<comment type="similarity">
    <text evidence="1">Belongs to the MreC family.</text>
</comment>
<protein>
    <recommendedName>
        <fullName evidence="2">Cell shape-determining protein MreC</fullName>
    </recommendedName>
    <alternativeName>
        <fullName evidence="4">Cell shape protein MreC</fullName>
    </alternativeName>
</protein>
<evidence type="ECO:0000256" key="3">
    <source>
        <dbReference type="ARBA" id="ARBA00022960"/>
    </source>
</evidence>
<dbReference type="InterPro" id="IPR042175">
    <property type="entry name" value="Cell/Rod_MreC_2"/>
</dbReference>
<keyword evidence="3" id="KW-0133">Cell shape</keyword>
<dbReference type="Pfam" id="PF04085">
    <property type="entry name" value="MreC"/>
    <property type="match status" value="1"/>
</dbReference>
<organism evidence="7">
    <name type="scientific">hydrothermal vent metagenome</name>
    <dbReference type="NCBI Taxonomy" id="652676"/>
    <lineage>
        <taxon>unclassified sequences</taxon>
        <taxon>metagenomes</taxon>
        <taxon>ecological metagenomes</taxon>
    </lineage>
</organism>
<dbReference type="InterPro" id="IPR055342">
    <property type="entry name" value="MreC_beta-barrel_core"/>
</dbReference>
<keyword evidence="5" id="KW-1133">Transmembrane helix</keyword>
<dbReference type="AlphaFoldDB" id="A0A3B1E6A2"/>
<dbReference type="EMBL" id="UOYO01000026">
    <property type="protein sequence ID" value="VAY87422.1"/>
    <property type="molecule type" value="Genomic_DNA"/>
</dbReference>